<dbReference type="InterPro" id="IPR050662">
    <property type="entry name" value="Sec-metab_biosynth-thioest"/>
</dbReference>
<dbReference type="PANTHER" id="PTHR23131:SF0">
    <property type="entry name" value="ENDORIBONUCLEASE LACTB2"/>
    <property type="match status" value="1"/>
</dbReference>
<dbReference type="RefSeq" id="WP_104230566.1">
    <property type="nucleotide sequence ID" value="NZ_PSNW01000006.1"/>
</dbReference>
<dbReference type="PANTHER" id="PTHR23131">
    <property type="entry name" value="ENDORIBONUCLEASE LACTB2"/>
    <property type="match status" value="1"/>
</dbReference>
<dbReference type="Pfam" id="PF17778">
    <property type="entry name" value="WHD_BLACT"/>
    <property type="match status" value="1"/>
</dbReference>
<dbReference type="PROSITE" id="PS51462">
    <property type="entry name" value="NUDIX"/>
    <property type="match status" value="1"/>
</dbReference>
<dbReference type="InterPro" id="IPR015797">
    <property type="entry name" value="NUDIX_hydrolase-like_dom_sf"/>
</dbReference>
<dbReference type="InterPro" id="IPR000086">
    <property type="entry name" value="NUDIX_hydrolase_dom"/>
</dbReference>
<dbReference type="SUPFAM" id="SSF55811">
    <property type="entry name" value="Nudix"/>
    <property type="match status" value="1"/>
</dbReference>
<dbReference type="InterPro" id="IPR001279">
    <property type="entry name" value="Metallo-B-lactamas"/>
</dbReference>
<reference evidence="2 3" key="1">
    <citation type="submission" date="2018-02" db="EMBL/GenBank/DDBJ databases">
        <title>Genome sequencing of Solimonas sp. HR-BB.</title>
        <authorList>
            <person name="Lee Y."/>
            <person name="Jeon C.O."/>
        </authorList>
    </citation>
    <scope>NUCLEOTIDE SEQUENCE [LARGE SCALE GENOMIC DNA]</scope>
    <source>
        <strain evidence="2 3">HR-BB</strain>
    </source>
</reference>
<dbReference type="Gene3D" id="3.90.79.10">
    <property type="entry name" value="Nucleoside Triphosphate Pyrophosphohydrolase"/>
    <property type="match status" value="2"/>
</dbReference>
<protein>
    <recommendedName>
        <fullName evidence="1">Nudix hydrolase domain-containing protein</fullName>
    </recommendedName>
</protein>
<gene>
    <name evidence="2" type="ORF">C3942_11905</name>
</gene>
<feature type="domain" description="Nudix hydrolase" evidence="1">
    <location>
        <begin position="3"/>
        <end position="156"/>
    </location>
</feature>
<proteinExistence type="predicted"/>
<dbReference type="OrthoDB" id="9788263at2"/>
<dbReference type="InterPro" id="IPR036866">
    <property type="entry name" value="RibonucZ/Hydroxyglut_hydro"/>
</dbReference>
<evidence type="ECO:0000313" key="3">
    <source>
        <dbReference type="Proteomes" id="UP000238220"/>
    </source>
</evidence>
<organism evidence="2 3">
    <name type="scientific">Solimonas fluminis</name>
    <dbReference type="NCBI Taxonomy" id="2086571"/>
    <lineage>
        <taxon>Bacteria</taxon>
        <taxon>Pseudomonadati</taxon>
        <taxon>Pseudomonadota</taxon>
        <taxon>Gammaproteobacteria</taxon>
        <taxon>Nevskiales</taxon>
        <taxon>Nevskiaceae</taxon>
        <taxon>Solimonas</taxon>
    </lineage>
</organism>
<dbReference type="SUPFAM" id="SSF56281">
    <property type="entry name" value="Metallo-hydrolase/oxidoreductase"/>
    <property type="match status" value="1"/>
</dbReference>
<dbReference type="Pfam" id="PF00293">
    <property type="entry name" value="NUDIX"/>
    <property type="match status" value="1"/>
</dbReference>
<dbReference type="GO" id="GO:0003824">
    <property type="term" value="F:catalytic activity"/>
    <property type="evidence" value="ECO:0007669"/>
    <property type="project" value="UniProtKB-ARBA"/>
</dbReference>
<evidence type="ECO:0000313" key="2">
    <source>
        <dbReference type="EMBL" id="PPE73504.1"/>
    </source>
</evidence>
<dbReference type="AlphaFoldDB" id="A0A2S5TEU9"/>
<dbReference type="SMART" id="SM00849">
    <property type="entry name" value="Lactamase_B"/>
    <property type="match status" value="1"/>
</dbReference>
<dbReference type="InterPro" id="IPR036388">
    <property type="entry name" value="WH-like_DNA-bd_sf"/>
</dbReference>
<dbReference type="Gene3D" id="1.10.10.10">
    <property type="entry name" value="Winged helix-like DNA-binding domain superfamily/Winged helix DNA-binding domain"/>
    <property type="match status" value="1"/>
</dbReference>
<keyword evidence="3" id="KW-1185">Reference proteome</keyword>
<dbReference type="InterPro" id="IPR041516">
    <property type="entry name" value="LACTB2_WH"/>
</dbReference>
<accession>A0A2S5TEU9</accession>
<comment type="caution">
    <text evidence="2">The sequence shown here is derived from an EMBL/GenBank/DDBJ whole genome shotgun (WGS) entry which is preliminary data.</text>
</comment>
<dbReference type="Pfam" id="PF00753">
    <property type="entry name" value="Lactamase_B"/>
    <property type="match status" value="1"/>
</dbReference>
<dbReference type="Gene3D" id="3.60.15.10">
    <property type="entry name" value="Ribonuclease Z/Hydroxyacylglutathione hydrolase-like"/>
    <property type="match status" value="1"/>
</dbReference>
<dbReference type="Proteomes" id="UP000238220">
    <property type="component" value="Unassembled WGS sequence"/>
</dbReference>
<dbReference type="EMBL" id="PSNW01000006">
    <property type="protein sequence ID" value="PPE73504.1"/>
    <property type="molecule type" value="Genomic_DNA"/>
</dbReference>
<evidence type="ECO:0000259" key="1">
    <source>
        <dbReference type="PROSITE" id="PS51462"/>
    </source>
</evidence>
<name>A0A2S5TEU9_9GAMM</name>
<sequence length="457" mass="51034">MSRILDAVTAVLVHDGEVLLMRRQPWLSAFPGFNAFPGGKIDKTDGQNAPGCRSLAGVEPRQAEALARELAEELGWDLPAACDAGLVAGASLLGTALTPPVFPVRFNTHFYRVDLRERPALTIDHNEVAEAFWAPPAELVRRYEAGEMLIAPPSLETLKALAADIGARQVARLHFEFRSDDELPMIEQVCGLRHVWVRSHTIPPAQHTNAFILGDMQSHRVLVDPSPADDAEMEKLLAMAQRYGVHEIFLTHHHHDHRERADVMARRLQIPIGMSDDTRGRIWDRTEGRFFEGLPTVNLYREGDVLCRWMGQPVRVLEVPGHDQGQLALMPDSRAWCLVGDLIQGLGTVVIAKPEGHMGRYFESLRRIIALDPKVIVPSHGTSLGTVYRLSETLKHRQARELQILGLHQQGRSVDEMLPIVYEGVDQSLWPLARMNIEGHLDKLREEGRLAAAPTGR</sequence>